<feature type="transmembrane region" description="Helical" evidence="7">
    <location>
        <begin position="45"/>
        <end position="65"/>
    </location>
</feature>
<dbReference type="Pfam" id="PF02687">
    <property type="entry name" value="FtsX"/>
    <property type="match status" value="1"/>
</dbReference>
<protein>
    <recommendedName>
        <fullName evidence="8">ABC3 transporter permease C-terminal domain-containing protein</fullName>
    </recommendedName>
</protein>
<feature type="transmembrane region" description="Helical" evidence="7">
    <location>
        <begin position="7"/>
        <end position="33"/>
    </location>
</feature>
<dbReference type="PANTHER" id="PTHR30572">
    <property type="entry name" value="MEMBRANE COMPONENT OF TRANSPORTER-RELATED"/>
    <property type="match status" value="1"/>
</dbReference>
<evidence type="ECO:0000259" key="8">
    <source>
        <dbReference type="Pfam" id="PF02687"/>
    </source>
</evidence>
<reference evidence="9" key="1">
    <citation type="submission" date="2018-05" db="EMBL/GenBank/DDBJ databases">
        <authorList>
            <person name="Lanie J.A."/>
            <person name="Ng W.-L."/>
            <person name="Kazmierczak K.M."/>
            <person name="Andrzejewski T.M."/>
            <person name="Davidsen T.M."/>
            <person name="Wayne K.J."/>
            <person name="Tettelin H."/>
            <person name="Glass J.I."/>
            <person name="Rusch D."/>
            <person name="Podicherti R."/>
            <person name="Tsui H.-C.T."/>
            <person name="Winkler M.E."/>
        </authorList>
    </citation>
    <scope>NUCLEOTIDE SEQUENCE</scope>
</reference>
<evidence type="ECO:0000256" key="5">
    <source>
        <dbReference type="ARBA" id="ARBA00023136"/>
    </source>
</evidence>
<proteinExistence type="inferred from homology"/>
<gene>
    <name evidence="9" type="ORF">METZ01_LOCUS249923</name>
</gene>
<evidence type="ECO:0000256" key="4">
    <source>
        <dbReference type="ARBA" id="ARBA00022989"/>
    </source>
</evidence>
<evidence type="ECO:0000256" key="1">
    <source>
        <dbReference type="ARBA" id="ARBA00004651"/>
    </source>
</evidence>
<keyword evidence="5 7" id="KW-0472">Membrane</keyword>
<evidence type="ECO:0000256" key="3">
    <source>
        <dbReference type="ARBA" id="ARBA00022692"/>
    </source>
</evidence>
<accession>A0A382ICT5</accession>
<dbReference type="AlphaFoldDB" id="A0A382ICT5"/>
<evidence type="ECO:0000256" key="7">
    <source>
        <dbReference type="SAM" id="Phobius"/>
    </source>
</evidence>
<keyword evidence="2" id="KW-1003">Cell membrane</keyword>
<feature type="domain" description="ABC3 transporter permease C-terminal" evidence="8">
    <location>
        <begin position="1"/>
        <end position="75"/>
    </location>
</feature>
<evidence type="ECO:0000256" key="6">
    <source>
        <dbReference type="ARBA" id="ARBA00038076"/>
    </source>
</evidence>
<evidence type="ECO:0000256" key="2">
    <source>
        <dbReference type="ARBA" id="ARBA00022475"/>
    </source>
</evidence>
<dbReference type="InterPro" id="IPR003838">
    <property type="entry name" value="ABC3_permease_C"/>
</dbReference>
<organism evidence="9">
    <name type="scientific">marine metagenome</name>
    <dbReference type="NCBI Taxonomy" id="408172"/>
    <lineage>
        <taxon>unclassified sequences</taxon>
        <taxon>metagenomes</taxon>
        <taxon>ecological metagenomes</taxon>
    </lineage>
</organism>
<feature type="non-terminal residue" evidence="9">
    <location>
        <position position="1"/>
    </location>
</feature>
<keyword evidence="4 7" id="KW-1133">Transmembrane helix</keyword>
<name>A0A382ICT5_9ZZZZ</name>
<evidence type="ECO:0000313" key="9">
    <source>
        <dbReference type="EMBL" id="SVB97069.1"/>
    </source>
</evidence>
<dbReference type="GO" id="GO:0022857">
    <property type="term" value="F:transmembrane transporter activity"/>
    <property type="evidence" value="ECO:0007669"/>
    <property type="project" value="TreeGrafter"/>
</dbReference>
<keyword evidence="3 7" id="KW-0812">Transmembrane</keyword>
<comment type="similarity">
    <text evidence="6">Belongs to the ABC-4 integral membrane protein family.</text>
</comment>
<dbReference type="PANTHER" id="PTHR30572:SF4">
    <property type="entry name" value="ABC TRANSPORTER PERMEASE YTRF"/>
    <property type="match status" value="1"/>
</dbReference>
<dbReference type="GO" id="GO:0005886">
    <property type="term" value="C:plasma membrane"/>
    <property type="evidence" value="ECO:0007669"/>
    <property type="project" value="UniProtKB-SubCell"/>
</dbReference>
<dbReference type="InterPro" id="IPR050250">
    <property type="entry name" value="Macrolide_Exporter_MacB"/>
</dbReference>
<dbReference type="EMBL" id="UINC01066398">
    <property type="protein sequence ID" value="SVB97069.1"/>
    <property type="molecule type" value="Genomic_DNA"/>
</dbReference>
<sequence length="82" mass="8715">REILWQFLLEAVFLTAIGGLLGVMFGSGIGIGVHFATGFPISMPWWSFALGVGFSAGVGIVFGIMPAIRASALDPIEALRYE</sequence>
<comment type="subcellular location">
    <subcellularLocation>
        <location evidence="1">Cell membrane</location>
        <topology evidence="1">Multi-pass membrane protein</topology>
    </subcellularLocation>
</comment>